<evidence type="ECO:0000313" key="3">
    <source>
        <dbReference type="Proteomes" id="UP000236327"/>
    </source>
</evidence>
<organism evidence="2 3">
    <name type="scientific">Novosphingobium guangzhouense</name>
    <dbReference type="NCBI Taxonomy" id="1850347"/>
    <lineage>
        <taxon>Bacteria</taxon>
        <taxon>Pseudomonadati</taxon>
        <taxon>Pseudomonadota</taxon>
        <taxon>Alphaproteobacteria</taxon>
        <taxon>Sphingomonadales</taxon>
        <taxon>Sphingomonadaceae</taxon>
        <taxon>Novosphingobium</taxon>
    </lineage>
</organism>
<dbReference type="PANTHER" id="PTHR47572:SF5">
    <property type="entry name" value="BLR2277 PROTEIN"/>
    <property type="match status" value="1"/>
</dbReference>
<dbReference type="Proteomes" id="UP000236327">
    <property type="component" value="Unassembled WGS sequence"/>
</dbReference>
<reference evidence="2 3" key="1">
    <citation type="submission" date="2016-05" db="EMBL/GenBank/DDBJ databases">
        <title>Complete genome sequence of Novosphingobium guangzhouense SA925(T).</title>
        <authorList>
            <person name="Sha S."/>
        </authorList>
    </citation>
    <scope>NUCLEOTIDE SEQUENCE [LARGE SCALE GENOMIC DNA]</scope>
    <source>
        <strain evidence="2 3">SA925</strain>
    </source>
</reference>
<protein>
    <submittedName>
        <fullName evidence="2">Gluconolactonase</fullName>
    </submittedName>
</protein>
<dbReference type="SUPFAM" id="SSF63829">
    <property type="entry name" value="Calcium-dependent phosphotriesterase"/>
    <property type="match status" value="1"/>
</dbReference>
<dbReference type="EMBL" id="LYMM01000002">
    <property type="protein sequence ID" value="PNU06594.1"/>
    <property type="molecule type" value="Genomic_DNA"/>
</dbReference>
<dbReference type="PANTHER" id="PTHR47572">
    <property type="entry name" value="LIPOPROTEIN-RELATED"/>
    <property type="match status" value="1"/>
</dbReference>
<evidence type="ECO:0000259" key="1">
    <source>
        <dbReference type="Pfam" id="PF08450"/>
    </source>
</evidence>
<sequence length="299" mass="31788">MAQLLPGEYATLAQGTYLEGLAVDHQRNVIWYSDVVAGGIHGVTPQGTKVAVLDPDRMWTGGILVNADGAVLSSGQGGIRWNDPESGRGGWLIDTLGGSPVNGINEMWPDGEGGMFFGTLDIESVIAARPARPTQLWRLTRDGQTHLLADGLCFTNGIACNPGLAQFYCSETFGQALAWDVTPDLQLTNRRVLLDRNDCDGLAIDSEDTVWIPGVYSPGIIRRVTPAGKELPPVTTPPGATTQVRFGGVDGCDIYITLVPADAGECLRTGRPLSGTSSLRRGRSAVPGIKVGTTRFDLI</sequence>
<accession>A0A2K2G6D5</accession>
<comment type="caution">
    <text evidence="2">The sequence shown here is derived from an EMBL/GenBank/DDBJ whole genome shotgun (WGS) entry which is preliminary data.</text>
</comment>
<proteinExistence type="predicted"/>
<dbReference type="OrthoDB" id="2633250at2"/>
<dbReference type="InterPro" id="IPR051262">
    <property type="entry name" value="SMP-30/CGR1_Lactonase"/>
</dbReference>
<feature type="domain" description="SMP-30/Gluconolactonase/LRE-like region" evidence="1">
    <location>
        <begin position="19"/>
        <end position="257"/>
    </location>
</feature>
<dbReference type="RefSeq" id="WP_103094541.1">
    <property type="nucleotide sequence ID" value="NZ_LYMM01000002.1"/>
</dbReference>
<dbReference type="InterPro" id="IPR011042">
    <property type="entry name" value="6-blade_b-propeller_TolB-like"/>
</dbReference>
<name>A0A2K2G6D5_9SPHN</name>
<keyword evidence="3" id="KW-1185">Reference proteome</keyword>
<dbReference type="Pfam" id="PF08450">
    <property type="entry name" value="SGL"/>
    <property type="match status" value="1"/>
</dbReference>
<evidence type="ECO:0000313" key="2">
    <source>
        <dbReference type="EMBL" id="PNU06594.1"/>
    </source>
</evidence>
<dbReference type="AlphaFoldDB" id="A0A2K2G6D5"/>
<gene>
    <name evidence="2" type="ORF">A8V01_02025</name>
</gene>
<dbReference type="InterPro" id="IPR013658">
    <property type="entry name" value="SGL"/>
</dbReference>
<dbReference type="Gene3D" id="2.120.10.30">
    <property type="entry name" value="TolB, C-terminal domain"/>
    <property type="match status" value="1"/>
</dbReference>